<dbReference type="GO" id="GO:0015562">
    <property type="term" value="F:efflux transmembrane transporter activity"/>
    <property type="evidence" value="ECO:0007669"/>
    <property type="project" value="InterPro"/>
</dbReference>
<dbReference type="Gene3D" id="2.20.200.10">
    <property type="entry name" value="Outer membrane efflux proteins (OEP)"/>
    <property type="match status" value="1"/>
</dbReference>
<dbReference type="PROSITE" id="PS51257">
    <property type="entry name" value="PROKAR_LIPOPROTEIN"/>
    <property type="match status" value="1"/>
</dbReference>
<comment type="subcellular location">
    <subcellularLocation>
        <location evidence="2">Cell membrane</location>
        <topology evidence="2">Lipid-anchor</topology>
    </subcellularLocation>
</comment>
<feature type="chain" id="PRO_5024506034" evidence="2">
    <location>
        <begin position="21"/>
        <end position="477"/>
    </location>
</feature>
<dbReference type="RefSeq" id="WP_138240253.1">
    <property type="nucleotide sequence ID" value="NZ_VBRY01000017.1"/>
</dbReference>
<evidence type="ECO:0000313" key="3">
    <source>
        <dbReference type="EMBL" id="TLS65470.1"/>
    </source>
</evidence>
<dbReference type="PANTHER" id="PTHR30203">
    <property type="entry name" value="OUTER MEMBRANE CATION EFFLUX PROTEIN"/>
    <property type="match status" value="1"/>
</dbReference>
<gene>
    <name evidence="3" type="ORF">FEF65_12995</name>
</gene>
<keyword evidence="2" id="KW-0732">Signal</keyword>
<keyword evidence="2" id="KW-0812">Transmembrane</keyword>
<dbReference type="Pfam" id="PF02321">
    <property type="entry name" value="OEP"/>
    <property type="match status" value="2"/>
</dbReference>
<dbReference type="Gene3D" id="1.20.1600.10">
    <property type="entry name" value="Outer membrane efflux proteins (OEP)"/>
    <property type="match status" value="1"/>
</dbReference>
<keyword evidence="2" id="KW-0449">Lipoprotein</keyword>
<keyword evidence="2" id="KW-0472">Membrane</keyword>
<comment type="similarity">
    <text evidence="1 2">Belongs to the outer membrane factor (OMF) (TC 1.B.17) family.</text>
</comment>
<reference evidence="3 4" key="1">
    <citation type="journal article" date="2019" name="Appl. Environ. Microbiol.">
        <title>Environmental Evidence and Genomic Insight of Iron-oxidizing Bacteria Preference Towards More Corrosion Resistant Stainless Steel at Higher Salinities.</title>
        <authorList>
            <person name="Garrison C.E."/>
            <person name="Price K.A."/>
            <person name="Field E.K."/>
        </authorList>
    </citation>
    <scope>NUCLEOTIDE SEQUENCE [LARGE SCALE GENOMIC DNA]</scope>
    <source>
        <strain evidence="3 4">P3</strain>
    </source>
</reference>
<protein>
    <submittedName>
        <fullName evidence="3">Efflux transporter outer membrane subunit</fullName>
    </submittedName>
</protein>
<dbReference type="InterPro" id="IPR003423">
    <property type="entry name" value="OMP_efflux"/>
</dbReference>
<keyword evidence="2" id="KW-0564">Palmitate</keyword>
<dbReference type="SUPFAM" id="SSF56954">
    <property type="entry name" value="Outer membrane efflux proteins (OEP)"/>
    <property type="match status" value="1"/>
</dbReference>
<accession>A0A5R9GG61</accession>
<proteinExistence type="inferred from homology"/>
<evidence type="ECO:0000313" key="4">
    <source>
        <dbReference type="Proteomes" id="UP000306585"/>
    </source>
</evidence>
<keyword evidence="4" id="KW-1185">Reference proteome</keyword>
<comment type="caution">
    <text evidence="3">The sequence shown here is derived from an EMBL/GenBank/DDBJ whole genome shotgun (WGS) entry which is preliminary data.</text>
</comment>
<feature type="signal peptide" evidence="2">
    <location>
        <begin position="1"/>
        <end position="20"/>
    </location>
</feature>
<keyword evidence="2" id="KW-1134">Transmembrane beta strand</keyword>
<dbReference type="AlphaFoldDB" id="A0A5R9GG61"/>
<dbReference type="PANTHER" id="PTHR30203:SF33">
    <property type="entry name" value="BLR4455 PROTEIN"/>
    <property type="match status" value="1"/>
</dbReference>
<dbReference type="EMBL" id="VBRY01000017">
    <property type="protein sequence ID" value="TLS65470.1"/>
    <property type="molecule type" value="Genomic_DNA"/>
</dbReference>
<dbReference type="GO" id="GO:0005886">
    <property type="term" value="C:plasma membrane"/>
    <property type="evidence" value="ECO:0007669"/>
    <property type="project" value="UniProtKB-SubCell"/>
</dbReference>
<evidence type="ECO:0000256" key="2">
    <source>
        <dbReference type="RuleBase" id="RU362097"/>
    </source>
</evidence>
<dbReference type="NCBIfam" id="TIGR01845">
    <property type="entry name" value="outer_NodT"/>
    <property type="match status" value="1"/>
</dbReference>
<name>A0A5R9GG61_9PROT</name>
<evidence type="ECO:0000256" key="1">
    <source>
        <dbReference type="ARBA" id="ARBA00007613"/>
    </source>
</evidence>
<dbReference type="Proteomes" id="UP000306585">
    <property type="component" value="Unassembled WGS sequence"/>
</dbReference>
<sequence length="477" mass="51763">MTRWHAFISLLSLSLLSACAAGPDFTRPEPSVPAAYTGPSDIRSVAGQTIAIDFESPGNWWQSLRSDRLDTLIEKAMAHNPDITAAKATLRQANELYAARSGTLRYPSADIGVSGQRQRFNPGSLGMPGGPREFSLYSANVGVRYSFDLAGESHRILESLAAKADFQRFELAGARLTIAANITLTALAEARLAARIASMNEVLAAQKEQLRIGNGQLRLGQISNDHLTQLHSDYDRTDAEVLRLREQWQETRHLLATLAGDAPSSPDIPDFRLDEFSLPEILPMVIPSKLVRRRPDILASEALMHAANAEYGAAVARLYPQLNLSATPGTQSPTMGGLFGPGTAVWSLMGQLSQPLFHPGIRAEKRAALAAFKASEARYQKSVLTSFREVADALRAVQSDAERFTVLSKADQAALSLVESSERQLKLGATSELQVQIARQKYATSKLPLIDVQTARLNDSVALLQAMAGEPPADEKP</sequence>
<organism evidence="3 4">
    <name type="scientific">Mariprofundus erugo</name>
    <dbReference type="NCBI Taxonomy" id="2528639"/>
    <lineage>
        <taxon>Bacteria</taxon>
        <taxon>Pseudomonadati</taxon>
        <taxon>Pseudomonadota</taxon>
        <taxon>Candidatius Mariprofundia</taxon>
        <taxon>Mariprofundales</taxon>
        <taxon>Mariprofundaceae</taxon>
        <taxon>Mariprofundus</taxon>
    </lineage>
</organism>
<dbReference type="InterPro" id="IPR010131">
    <property type="entry name" value="MdtP/NodT-like"/>
</dbReference>